<dbReference type="EMBL" id="NMUH01004187">
    <property type="protein sequence ID" value="MQM08692.1"/>
    <property type="molecule type" value="Genomic_DNA"/>
</dbReference>
<gene>
    <name evidence="1" type="ORF">Taro_041551</name>
</gene>
<accession>A0A843WEN4</accession>
<evidence type="ECO:0000313" key="1">
    <source>
        <dbReference type="EMBL" id="MQM08692.1"/>
    </source>
</evidence>
<name>A0A843WEN4_COLES</name>
<sequence length="118" mass="12720">MQPPSLLSLTVDAALLHIAHITDLSAIPEPILFDLFLRSPSCLLQRGGIPRVEALLQRGGFPRGGIPKPDSSSVRRPLSLSLFAVLPSTSLFRIRSSPPDVDISSIPLHAELVSMEGF</sequence>
<protein>
    <submittedName>
        <fullName evidence="1">Uncharacterized protein</fullName>
    </submittedName>
</protein>
<dbReference type="AlphaFoldDB" id="A0A843WEN4"/>
<reference evidence="1" key="1">
    <citation type="submission" date="2017-07" db="EMBL/GenBank/DDBJ databases">
        <title>Taro Niue Genome Assembly and Annotation.</title>
        <authorList>
            <person name="Atibalentja N."/>
            <person name="Keating K."/>
            <person name="Fields C.J."/>
        </authorList>
    </citation>
    <scope>NUCLEOTIDE SEQUENCE</scope>
    <source>
        <strain evidence="1">Niue_2</strain>
        <tissue evidence="1">Leaf</tissue>
    </source>
</reference>
<organism evidence="1 2">
    <name type="scientific">Colocasia esculenta</name>
    <name type="common">Wild taro</name>
    <name type="synonym">Arum esculentum</name>
    <dbReference type="NCBI Taxonomy" id="4460"/>
    <lineage>
        <taxon>Eukaryota</taxon>
        <taxon>Viridiplantae</taxon>
        <taxon>Streptophyta</taxon>
        <taxon>Embryophyta</taxon>
        <taxon>Tracheophyta</taxon>
        <taxon>Spermatophyta</taxon>
        <taxon>Magnoliopsida</taxon>
        <taxon>Liliopsida</taxon>
        <taxon>Araceae</taxon>
        <taxon>Aroideae</taxon>
        <taxon>Colocasieae</taxon>
        <taxon>Colocasia</taxon>
    </lineage>
</organism>
<comment type="caution">
    <text evidence="1">The sequence shown here is derived from an EMBL/GenBank/DDBJ whole genome shotgun (WGS) entry which is preliminary data.</text>
</comment>
<proteinExistence type="predicted"/>
<keyword evidence="2" id="KW-1185">Reference proteome</keyword>
<dbReference type="Proteomes" id="UP000652761">
    <property type="component" value="Unassembled WGS sequence"/>
</dbReference>
<dbReference type="OrthoDB" id="1845870at2759"/>
<evidence type="ECO:0000313" key="2">
    <source>
        <dbReference type="Proteomes" id="UP000652761"/>
    </source>
</evidence>